<dbReference type="Pfam" id="PF13532">
    <property type="entry name" value="2OG-FeII_Oxy_2"/>
    <property type="match status" value="1"/>
</dbReference>
<dbReference type="AlphaFoldDB" id="A0A1B3PDN6"/>
<reference evidence="7" key="1">
    <citation type="submission" date="2016-01" db="EMBL/GenBank/DDBJ databases">
        <title>Diversity of S-adenosylmethionine dependent methyltransferases of the cryptobiotic chironomid in relation to desiccation stress resistance.</title>
        <authorList>
            <person name="Deviatiiarov R."/>
            <person name="Gusev O."/>
            <person name="Aupov R."/>
            <person name="Cornette R."/>
            <person name="Kikawada T."/>
        </authorList>
    </citation>
    <scope>NUCLEOTIDE SEQUENCE</scope>
</reference>
<dbReference type="GO" id="GO:0002098">
    <property type="term" value="P:tRNA wobble uridine modification"/>
    <property type="evidence" value="ECO:0007669"/>
    <property type="project" value="TreeGrafter"/>
</dbReference>
<feature type="domain" description="Fe2OG dioxygenase" evidence="6">
    <location>
        <begin position="187"/>
        <end position="294"/>
    </location>
</feature>
<dbReference type="InterPro" id="IPR013216">
    <property type="entry name" value="Methyltransf_11"/>
</dbReference>
<dbReference type="PROSITE" id="PS51471">
    <property type="entry name" value="FE2OG_OXY"/>
    <property type="match status" value="1"/>
</dbReference>
<dbReference type="SUPFAM" id="SSF51197">
    <property type="entry name" value="Clavaminate synthase-like"/>
    <property type="match status" value="1"/>
</dbReference>
<keyword evidence="2 7" id="KW-0489">Methyltransferase</keyword>
<dbReference type="InterPro" id="IPR012677">
    <property type="entry name" value="Nucleotide-bd_a/b_plait_sf"/>
</dbReference>
<dbReference type="GO" id="GO:0030488">
    <property type="term" value="P:tRNA methylation"/>
    <property type="evidence" value="ECO:0007669"/>
    <property type="project" value="TreeGrafter"/>
</dbReference>
<dbReference type="InterPro" id="IPR029063">
    <property type="entry name" value="SAM-dependent_MTases_sf"/>
</dbReference>
<sequence>MIKADCPGIDFSDEPQDILCILNCGLLNGINTEIIIDQINGLGKVQDFVLRSHKSYCFLKFEAASDAEKVYEKFLCKKFWNDCAPLLLAYCRHLPELNQCERENDPDGLILLEEFITPELERTLISLVKCDDENKMKNRQVQHFGYEFIYGSNSVDHSCPLDRKIPKECDELWSLLDKAHSNLAGFRPDQLTVNQYQPGHGIPSHCDTHSIFEDPIISLSLGSAIIMEFKNPATGVHFSKLLPSRSLLIMSRESRYGWTHGIVPKVSDIVKSKQGFLTVQHRQLRYSFTFRKLRIPPSCDCAYKNLCDMKPTEVVSEEFVPKEVDENLAAKLEKENVHKVYNEIGNHFSETRHSPWPNVEKFIINVPENSILLDVGCGNGKYLSVNEKVTKLGCDRSETLLQVCVERGHRVFLCDCLSIPIRDNSVDACISIAVIHHLATHERRLQAISEMIRVLRLNGLALIYVWAKDQEKDNKKTRYLLQNQKKEESLSPTKAPEIATLTIDEKKIELPVHRNRTQFSHTSNGNVLVPWKLKQKEVGENEQKVFLRYYHVFNYGELESLCSEHKNVEIIDSYYDQGNHCVILKKVY</sequence>
<dbReference type="PANTHER" id="PTHR13069:SF21">
    <property type="entry name" value="ALKYLATED DNA REPAIR PROTEIN ALKB HOMOLOG 8"/>
    <property type="match status" value="1"/>
</dbReference>
<dbReference type="GO" id="GO:0000049">
    <property type="term" value="F:tRNA binding"/>
    <property type="evidence" value="ECO:0007669"/>
    <property type="project" value="TreeGrafter"/>
</dbReference>
<dbReference type="InterPro" id="IPR051422">
    <property type="entry name" value="AlkB_tRNA_MeTrf/Diox"/>
</dbReference>
<dbReference type="Pfam" id="PF08241">
    <property type="entry name" value="Methyltransf_11"/>
    <property type="match status" value="1"/>
</dbReference>
<dbReference type="GO" id="GO:0005634">
    <property type="term" value="C:nucleus"/>
    <property type="evidence" value="ECO:0007669"/>
    <property type="project" value="TreeGrafter"/>
</dbReference>
<dbReference type="InterPro" id="IPR035979">
    <property type="entry name" value="RBD_domain_sf"/>
</dbReference>
<evidence type="ECO:0000256" key="3">
    <source>
        <dbReference type="ARBA" id="ARBA00022679"/>
    </source>
</evidence>
<dbReference type="GO" id="GO:0106335">
    <property type="term" value="F:tRNA (5-carboxymethyluridine(34)-5-O)-methyltransferase activity"/>
    <property type="evidence" value="ECO:0007669"/>
    <property type="project" value="TreeGrafter"/>
</dbReference>
<accession>A0A1B3PDN6</accession>
<evidence type="ECO:0000256" key="1">
    <source>
        <dbReference type="ARBA" id="ARBA00001954"/>
    </source>
</evidence>
<keyword evidence="5" id="KW-0694">RNA-binding</keyword>
<evidence type="ECO:0000313" key="7">
    <source>
        <dbReference type="EMBL" id="AOG17832.1"/>
    </source>
</evidence>
<dbReference type="Gene3D" id="3.40.50.150">
    <property type="entry name" value="Vaccinia Virus protein VP39"/>
    <property type="match status" value="1"/>
</dbReference>
<evidence type="ECO:0000259" key="6">
    <source>
        <dbReference type="PROSITE" id="PS51471"/>
    </source>
</evidence>
<evidence type="ECO:0000256" key="4">
    <source>
        <dbReference type="ARBA" id="ARBA00022833"/>
    </source>
</evidence>
<dbReference type="EMBL" id="KU660034">
    <property type="protein sequence ID" value="AOG17832.1"/>
    <property type="molecule type" value="mRNA"/>
</dbReference>
<feature type="non-terminal residue" evidence="7">
    <location>
        <position position="588"/>
    </location>
</feature>
<dbReference type="InterPro" id="IPR005123">
    <property type="entry name" value="Oxoglu/Fe-dep_dioxygenase_dom"/>
</dbReference>
<dbReference type="PANTHER" id="PTHR13069">
    <property type="entry name" value="ALKYLATED DNA REPAIR PROTEIN ALKB HOMOLOG 8"/>
    <property type="match status" value="1"/>
</dbReference>
<dbReference type="InterPro" id="IPR037151">
    <property type="entry name" value="AlkB-like_sf"/>
</dbReference>
<evidence type="ECO:0000256" key="5">
    <source>
        <dbReference type="ARBA" id="ARBA00022884"/>
    </source>
</evidence>
<comment type="cofactor">
    <cofactor evidence="1">
        <name>Fe(2+)</name>
        <dbReference type="ChEBI" id="CHEBI:29033"/>
    </cofactor>
</comment>
<dbReference type="Gene3D" id="2.60.120.590">
    <property type="entry name" value="Alpha-ketoglutarate-dependent dioxygenase AlkB-like"/>
    <property type="match status" value="1"/>
</dbReference>
<protein>
    <submittedName>
        <fullName evidence="7">Putative methyltransferase type 11</fullName>
    </submittedName>
</protein>
<dbReference type="CDD" id="cd02440">
    <property type="entry name" value="AdoMet_MTases"/>
    <property type="match status" value="1"/>
</dbReference>
<name>A0A1B3PDN6_9DIPT</name>
<keyword evidence="4" id="KW-0862">Zinc</keyword>
<gene>
    <name evidence="7" type="primary">Mt11-3</name>
</gene>
<dbReference type="GO" id="GO:0005737">
    <property type="term" value="C:cytoplasm"/>
    <property type="evidence" value="ECO:0007669"/>
    <property type="project" value="TreeGrafter"/>
</dbReference>
<dbReference type="SUPFAM" id="SSF54928">
    <property type="entry name" value="RNA-binding domain, RBD"/>
    <property type="match status" value="1"/>
</dbReference>
<dbReference type="SUPFAM" id="SSF53335">
    <property type="entry name" value="S-adenosyl-L-methionine-dependent methyltransferases"/>
    <property type="match status" value="1"/>
</dbReference>
<dbReference type="InterPro" id="IPR027450">
    <property type="entry name" value="AlkB-like"/>
</dbReference>
<dbReference type="GO" id="GO:0008757">
    <property type="term" value="F:S-adenosylmethionine-dependent methyltransferase activity"/>
    <property type="evidence" value="ECO:0007669"/>
    <property type="project" value="InterPro"/>
</dbReference>
<organism evidence="7">
    <name type="scientific">Polypedilum nubifer</name>
    <dbReference type="NCBI Taxonomy" id="54969"/>
    <lineage>
        <taxon>Eukaryota</taxon>
        <taxon>Metazoa</taxon>
        <taxon>Ecdysozoa</taxon>
        <taxon>Arthropoda</taxon>
        <taxon>Hexapoda</taxon>
        <taxon>Insecta</taxon>
        <taxon>Pterygota</taxon>
        <taxon>Neoptera</taxon>
        <taxon>Endopterygota</taxon>
        <taxon>Diptera</taxon>
        <taxon>Nematocera</taxon>
        <taxon>Chironomoidea</taxon>
        <taxon>Chironomidae</taxon>
        <taxon>Chironominae</taxon>
        <taxon>Polypedilum</taxon>
        <taxon>Polypedilum</taxon>
    </lineage>
</organism>
<proteinExistence type="evidence at transcript level"/>
<keyword evidence="3 7" id="KW-0808">Transferase</keyword>
<evidence type="ECO:0000256" key="2">
    <source>
        <dbReference type="ARBA" id="ARBA00022603"/>
    </source>
</evidence>
<dbReference type="Gene3D" id="3.30.70.330">
    <property type="match status" value="1"/>
</dbReference>